<dbReference type="PANTHER" id="PTHR43156">
    <property type="entry name" value="STAGE II SPORULATION PROTEIN E-RELATED"/>
    <property type="match status" value="1"/>
</dbReference>
<dbReference type="CDD" id="cd16936">
    <property type="entry name" value="HATPase_RsbW-like"/>
    <property type="match status" value="1"/>
</dbReference>
<dbReference type="Gene3D" id="3.30.565.10">
    <property type="entry name" value="Histidine kinase-like ATPase, C-terminal domain"/>
    <property type="match status" value="1"/>
</dbReference>
<name>A0AAU1U4F2_9ACTN</name>
<dbReference type="Pfam" id="PF00989">
    <property type="entry name" value="PAS"/>
    <property type="match status" value="1"/>
</dbReference>
<evidence type="ECO:0000259" key="2">
    <source>
        <dbReference type="PROSITE" id="PS50112"/>
    </source>
</evidence>
<dbReference type="InterPro" id="IPR003594">
    <property type="entry name" value="HATPase_dom"/>
</dbReference>
<dbReference type="InterPro" id="IPR013767">
    <property type="entry name" value="PAS_fold"/>
</dbReference>
<dbReference type="Pfam" id="PF01590">
    <property type="entry name" value="GAF"/>
    <property type="match status" value="1"/>
</dbReference>
<gene>
    <name evidence="3" type="ORF">OHU69_17705</name>
</gene>
<reference evidence="3" key="1">
    <citation type="submission" date="2022-10" db="EMBL/GenBank/DDBJ databases">
        <title>The complete genomes of actinobacterial strains from the NBC collection.</title>
        <authorList>
            <person name="Joergensen T.S."/>
            <person name="Alvarez Arevalo M."/>
            <person name="Sterndorff E.B."/>
            <person name="Faurdal D."/>
            <person name="Vuksanovic O."/>
            <person name="Mourched A.-S."/>
            <person name="Charusanti P."/>
            <person name="Shaw S."/>
            <person name="Blin K."/>
            <person name="Weber T."/>
        </authorList>
    </citation>
    <scope>NUCLEOTIDE SEQUENCE</scope>
    <source>
        <strain evidence="3">NBC_00119</strain>
    </source>
</reference>
<dbReference type="FunFam" id="3.30.450.40:FF:000028">
    <property type="entry name" value="PAS domain S-box"/>
    <property type="match status" value="1"/>
</dbReference>
<dbReference type="Gene3D" id="3.30.450.40">
    <property type="match status" value="2"/>
</dbReference>
<dbReference type="PANTHER" id="PTHR43156:SF2">
    <property type="entry name" value="STAGE II SPORULATION PROTEIN E"/>
    <property type="match status" value="1"/>
</dbReference>
<feature type="domain" description="PAS" evidence="2">
    <location>
        <begin position="178"/>
        <end position="208"/>
    </location>
</feature>
<proteinExistence type="predicted"/>
<dbReference type="FunFam" id="3.60.40.10:FF:000034">
    <property type="entry name" value="PAS domain S-box protein"/>
    <property type="match status" value="1"/>
</dbReference>
<evidence type="ECO:0000313" key="3">
    <source>
        <dbReference type="EMBL" id="WTS12717.1"/>
    </source>
</evidence>
<dbReference type="SMART" id="SM00331">
    <property type="entry name" value="PP2C_SIG"/>
    <property type="match status" value="1"/>
</dbReference>
<evidence type="ECO:0000256" key="1">
    <source>
        <dbReference type="ARBA" id="ARBA00022801"/>
    </source>
</evidence>
<dbReference type="GO" id="GO:0006355">
    <property type="term" value="P:regulation of DNA-templated transcription"/>
    <property type="evidence" value="ECO:0007669"/>
    <property type="project" value="InterPro"/>
</dbReference>
<dbReference type="Pfam" id="PF13492">
    <property type="entry name" value="GAF_3"/>
    <property type="match status" value="1"/>
</dbReference>
<dbReference type="AlphaFoldDB" id="A0AAU1U4F2"/>
<dbReference type="InterPro" id="IPR052016">
    <property type="entry name" value="Bact_Sigma-Reg"/>
</dbReference>
<organism evidence="3">
    <name type="scientific">Streptomyces sp. NBC_00119</name>
    <dbReference type="NCBI Taxonomy" id="2975659"/>
    <lineage>
        <taxon>Bacteria</taxon>
        <taxon>Bacillati</taxon>
        <taxon>Actinomycetota</taxon>
        <taxon>Actinomycetes</taxon>
        <taxon>Kitasatosporales</taxon>
        <taxon>Streptomycetaceae</taxon>
        <taxon>Streptomyces</taxon>
    </lineage>
</organism>
<dbReference type="SUPFAM" id="SSF55785">
    <property type="entry name" value="PYP-like sensor domain (PAS domain)"/>
    <property type="match status" value="1"/>
</dbReference>
<dbReference type="GO" id="GO:0016791">
    <property type="term" value="F:phosphatase activity"/>
    <property type="evidence" value="ECO:0007669"/>
    <property type="project" value="TreeGrafter"/>
</dbReference>
<dbReference type="SUPFAM" id="SSF81606">
    <property type="entry name" value="PP2C-like"/>
    <property type="match status" value="1"/>
</dbReference>
<dbReference type="NCBIfam" id="TIGR00229">
    <property type="entry name" value="sensory_box"/>
    <property type="match status" value="1"/>
</dbReference>
<protein>
    <submittedName>
        <fullName evidence="3">SpoIIE family protein phosphatase</fullName>
    </submittedName>
</protein>
<dbReference type="CDD" id="cd00130">
    <property type="entry name" value="PAS"/>
    <property type="match status" value="1"/>
</dbReference>
<dbReference type="Pfam" id="PF07228">
    <property type="entry name" value="SpoIIE"/>
    <property type="match status" value="1"/>
</dbReference>
<sequence length="892" mass="95248">MSSGDMGVETRMTDTGSSVITARAAATFDPVGRSVATARAFVRDTLQGWGFPDIIDDAVVLTSELVTNAVVHAGTSAEVLCLRTDDGVRVEVADRYPEREIPLQQSAINMGNPDREGGRGLQLCAALATRWGVDYTPTHKLVWFQLALPQRSVGTRTAGPALPTDLLPLADSRVRVAVIQIDRTGAVSAWSEDAEHLFGYVAEQVIGKPLTDFAAWPHTPGTSTGIADALQFSRWEGSYGIRGANGRVTPVYASHLRVRDAGGDPSTVCLLVRDHERAVLQTPLRGQTTSETGTLSEGNASDPFEVFIGSPAPDDLDGLLQRTVERARDMLDGDSAFLLLATDDETELEVRASTGLPSARQRFARVPVEVGPGRYGSARMPAVHEDLTVVPGAVPLLNGTGMRSVVTVPLKVEGRLTGSLGVAAEAPDRYSNEEALRLQFAADRIALAVESARLGELEKLRRGSLSFLVEASDLLAGTLDRDQTLALMAQMTVPTLATWCAVYTIADQSSEPYLSYVLHEDEERIDGLKALLSKIAPPDPVPTPGARVWAAPADAAHQAALRTSKRSLGLGAPSSVSSGIGTTLATASAVGGETVVLPLVARNRVIGMLTLGKPSDEHFRQEILELAEDLSRRAALALDNARLYSERMAISQSLQRSLLPPELPHIPGVEVEVIYRAAGEGNEVGGDFYDLFPIRDGAYGFAIGDVCGTGPEAAAVTGLARHALRLLAREGFGGPAVLERLNAAILDEGARSRFLTLLYGELWPQEDGSAVLKMVCAGHPLPLRLRQDGTVEPYAEPQPLLGVMEDLELYEQTMTLDPGDVLLCVTDGITERREGTRMLGDDGLADVLTTCTGLTAGAVAARIMRAVERFASDAPSDDMAILTMRVPELQKD</sequence>
<dbReference type="SUPFAM" id="SSF55781">
    <property type="entry name" value="GAF domain-like"/>
    <property type="match status" value="2"/>
</dbReference>
<dbReference type="InterPro" id="IPR036457">
    <property type="entry name" value="PPM-type-like_dom_sf"/>
</dbReference>
<dbReference type="PROSITE" id="PS50112">
    <property type="entry name" value="PAS"/>
    <property type="match status" value="1"/>
</dbReference>
<dbReference type="InterPro" id="IPR001932">
    <property type="entry name" value="PPM-type_phosphatase-like_dom"/>
</dbReference>
<dbReference type="SMART" id="SM00091">
    <property type="entry name" value="PAS"/>
    <property type="match status" value="1"/>
</dbReference>
<dbReference type="InterPro" id="IPR036890">
    <property type="entry name" value="HATPase_C_sf"/>
</dbReference>
<dbReference type="InterPro" id="IPR029016">
    <property type="entry name" value="GAF-like_dom_sf"/>
</dbReference>
<accession>A0AAU1U4F2</accession>
<keyword evidence="1" id="KW-0378">Hydrolase</keyword>
<dbReference type="Gene3D" id="3.60.40.10">
    <property type="entry name" value="PPM-type phosphatase domain"/>
    <property type="match status" value="1"/>
</dbReference>
<dbReference type="Pfam" id="PF13581">
    <property type="entry name" value="HATPase_c_2"/>
    <property type="match status" value="1"/>
</dbReference>
<dbReference type="SMART" id="SM00065">
    <property type="entry name" value="GAF"/>
    <property type="match status" value="2"/>
</dbReference>
<dbReference type="Gene3D" id="3.30.450.20">
    <property type="entry name" value="PAS domain"/>
    <property type="match status" value="1"/>
</dbReference>
<dbReference type="InterPro" id="IPR035965">
    <property type="entry name" value="PAS-like_dom_sf"/>
</dbReference>
<dbReference type="EMBL" id="CP108195">
    <property type="protein sequence ID" value="WTS12717.1"/>
    <property type="molecule type" value="Genomic_DNA"/>
</dbReference>
<dbReference type="InterPro" id="IPR003018">
    <property type="entry name" value="GAF"/>
</dbReference>
<dbReference type="InterPro" id="IPR000014">
    <property type="entry name" value="PAS"/>
</dbReference>